<feature type="domain" description="SIS" evidence="2">
    <location>
        <begin position="25"/>
        <end position="168"/>
    </location>
</feature>
<dbReference type="InterPro" id="IPR035490">
    <property type="entry name" value="GlmS/FrlB_SIS"/>
</dbReference>
<dbReference type="EMBL" id="CP019724">
    <property type="protein sequence ID" value="AQS71019.1"/>
    <property type="molecule type" value="Genomic_DNA"/>
</dbReference>
<reference evidence="3 4" key="1">
    <citation type="submission" date="2017-02" db="EMBL/GenBank/DDBJ databases">
        <title>Streptomyces pactum ACT12 Genome sequencing and assembly.</title>
        <authorList>
            <person name="Xue Q."/>
            <person name="Yan X."/>
            <person name="Jia L."/>
            <person name="Yan H."/>
        </authorList>
    </citation>
    <scope>NUCLEOTIDE SEQUENCE [LARGE SCALE GENOMIC DNA]</scope>
    <source>
        <strain evidence="3 4">ACT12</strain>
    </source>
</reference>
<evidence type="ECO:0000313" key="3">
    <source>
        <dbReference type="EMBL" id="AQS71019.1"/>
    </source>
</evidence>
<dbReference type="OrthoDB" id="367283at2"/>
<keyword evidence="1" id="KW-0677">Repeat</keyword>
<dbReference type="InterPro" id="IPR046348">
    <property type="entry name" value="SIS_dom_sf"/>
</dbReference>
<dbReference type="SUPFAM" id="SSF53697">
    <property type="entry name" value="SIS domain"/>
    <property type="match status" value="1"/>
</dbReference>
<dbReference type="GO" id="GO:0016853">
    <property type="term" value="F:isomerase activity"/>
    <property type="evidence" value="ECO:0007669"/>
    <property type="project" value="UniProtKB-KW"/>
</dbReference>
<evidence type="ECO:0000259" key="2">
    <source>
        <dbReference type="PROSITE" id="PS51464"/>
    </source>
</evidence>
<dbReference type="InterPro" id="IPR035466">
    <property type="entry name" value="GlmS/AgaS_SIS"/>
</dbReference>
<dbReference type="PANTHER" id="PTHR10937">
    <property type="entry name" value="GLUCOSAMINE--FRUCTOSE-6-PHOSPHATE AMINOTRANSFERASE, ISOMERIZING"/>
    <property type="match status" value="1"/>
</dbReference>
<dbReference type="CDD" id="cd05008">
    <property type="entry name" value="SIS_GlmS_GlmD_1"/>
    <property type="match status" value="1"/>
</dbReference>
<dbReference type="KEGG" id="spac:B1H29_32685"/>
<accession>A0A1S6JH15</accession>
<dbReference type="AlphaFoldDB" id="A0A1S6JH15"/>
<dbReference type="CDD" id="cd05009">
    <property type="entry name" value="SIS_GlmS_GlmD_2"/>
    <property type="match status" value="1"/>
</dbReference>
<evidence type="ECO:0000313" key="4">
    <source>
        <dbReference type="Proteomes" id="UP000189443"/>
    </source>
</evidence>
<name>A0A1S6JH15_9ACTN</name>
<keyword evidence="4" id="KW-1185">Reference proteome</keyword>
<organism evidence="3 4">
    <name type="scientific">Streptomyces pactum</name>
    <dbReference type="NCBI Taxonomy" id="68249"/>
    <lineage>
        <taxon>Bacteria</taxon>
        <taxon>Bacillati</taxon>
        <taxon>Actinomycetota</taxon>
        <taxon>Actinomycetes</taxon>
        <taxon>Kitasatosporales</taxon>
        <taxon>Streptomycetaceae</taxon>
        <taxon>Streptomyces</taxon>
    </lineage>
</organism>
<dbReference type="Gene3D" id="3.40.50.10490">
    <property type="entry name" value="Glucose-6-phosphate isomerase like protein, domain 1"/>
    <property type="match status" value="3"/>
</dbReference>
<dbReference type="PROSITE" id="PS51464">
    <property type="entry name" value="SIS"/>
    <property type="match status" value="1"/>
</dbReference>
<dbReference type="RefSeq" id="WP_055420518.1">
    <property type="nucleotide sequence ID" value="NZ_CP019724.1"/>
</dbReference>
<dbReference type="GO" id="GO:0097367">
    <property type="term" value="F:carbohydrate derivative binding"/>
    <property type="evidence" value="ECO:0007669"/>
    <property type="project" value="InterPro"/>
</dbReference>
<gene>
    <name evidence="3" type="ORF">B1H29_32685</name>
</gene>
<proteinExistence type="predicted"/>
<protein>
    <submittedName>
        <fullName evidence="3">Sugar isomerase</fullName>
    </submittedName>
</protein>
<dbReference type="GO" id="GO:1901135">
    <property type="term" value="P:carbohydrate derivative metabolic process"/>
    <property type="evidence" value="ECO:0007669"/>
    <property type="project" value="InterPro"/>
</dbReference>
<dbReference type="Proteomes" id="UP000189443">
    <property type="component" value="Chromosome"/>
</dbReference>
<sequence>MTYVEDELNSQPECWIRAAAQAARHAPALPSAGERVAIVGCGTSYFMAQSAAALREGAGQGETDAFAASEFPKGRAYDRVVALTRSGTTTEVLELLTELRGRTRTVALTADPDTPVMTAADDAVVLDFADERSVVQTRFATTALTLLRAHLGLHTDAVVADARTALAAELPEGLVERTQFTFLGRGWTVGLANEAGLKMREASLSWTESYPAMEYRHGPISISTAGTATWMFGEAPDGLAGQVRDTGALWVPGDLDPLAELVRAQRLAVAVAAARGLDPDRPRHLTRSVILAP</sequence>
<evidence type="ECO:0000256" key="1">
    <source>
        <dbReference type="ARBA" id="ARBA00022737"/>
    </source>
</evidence>
<dbReference type="InterPro" id="IPR001347">
    <property type="entry name" value="SIS_dom"/>
</dbReference>
<keyword evidence="3" id="KW-0413">Isomerase</keyword>
<dbReference type="Pfam" id="PF01380">
    <property type="entry name" value="SIS"/>
    <property type="match status" value="1"/>
</dbReference>